<dbReference type="Proteomes" id="UP000184114">
    <property type="component" value="Unassembled WGS sequence"/>
</dbReference>
<evidence type="ECO:0000256" key="1">
    <source>
        <dbReference type="SAM" id="Phobius"/>
    </source>
</evidence>
<gene>
    <name evidence="2" type="ORF">SAMN02745784_00048</name>
</gene>
<evidence type="ECO:0000313" key="2">
    <source>
        <dbReference type="EMBL" id="SHE27451.1"/>
    </source>
</evidence>
<protein>
    <recommendedName>
        <fullName evidence="4">DUF4825 domain-containing protein</fullName>
    </recommendedName>
</protein>
<sequence>MNKKKIVLFCALIIIFIVVFIIKTKSNIYKYYDNRGIEKMDIKNIIDETMGLGTLSIKLTELLEKYDIQDEYSLVEKIVMDKFANKSVEVEMDIKPKDMPSMYGVIFEENYVVDLIKRHSGNKTSKEDYKFNLEYLKDNYEELLKFENIKDRNHIKNNYIDEYIEIYSHYE</sequence>
<organism evidence="2 3">
    <name type="scientific">Tissierella praeacuta DSM 18095</name>
    <dbReference type="NCBI Taxonomy" id="1123404"/>
    <lineage>
        <taxon>Bacteria</taxon>
        <taxon>Bacillati</taxon>
        <taxon>Bacillota</taxon>
        <taxon>Tissierellia</taxon>
        <taxon>Tissierellales</taxon>
        <taxon>Tissierellaceae</taxon>
        <taxon>Tissierella</taxon>
    </lineage>
</organism>
<reference evidence="3" key="1">
    <citation type="submission" date="2016-11" db="EMBL/GenBank/DDBJ databases">
        <authorList>
            <person name="Varghese N."/>
            <person name="Submissions S."/>
        </authorList>
    </citation>
    <scope>NUCLEOTIDE SEQUENCE [LARGE SCALE GENOMIC DNA]</scope>
    <source>
        <strain evidence="3">DSM 18095</strain>
    </source>
</reference>
<evidence type="ECO:0008006" key="4">
    <source>
        <dbReference type="Google" id="ProtNLM"/>
    </source>
</evidence>
<keyword evidence="1" id="KW-0472">Membrane</keyword>
<dbReference type="GeneID" id="90994740"/>
<keyword evidence="1" id="KW-0812">Transmembrane</keyword>
<feature type="transmembrane region" description="Helical" evidence="1">
    <location>
        <begin position="6"/>
        <end position="22"/>
    </location>
</feature>
<dbReference type="AlphaFoldDB" id="A0A1M4S5J0"/>
<accession>A0A1M4S5J0</accession>
<dbReference type="STRING" id="1123404.SAMN02745784_00048"/>
<keyword evidence="3" id="KW-1185">Reference proteome</keyword>
<evidence type="ECO:0000313" key="3">
    <source>
        <dbReference type="Proteomes" id="UP000184114"/>
    </source>
</evidence>
<name>A0A1M4S5J0_9FIRM</name>
<keyword evidence="1" id="KW-1133">Transmembrane helix</keyword>
<proteinExistence type="predicted"/>
<dbReference type="EMBL" id="FQTY01000001">
    <property type="protein sequence ID" value="SHE27451.1"/>
    <property type="molecule type" value="Genomic_DNA"/>
</dbReference>
<dbReference type="RefSeq" id="WP_072971451.1">
    <property type="nucleotide sequence ID" value="NZ_FQTY01000001.1"/>
</dbReference>